<accession>J3P2Q3</accession>
<dbReference type="HOGENOM" id="CLU_2291889_0_0_1"/>
<reference evidence="2" key="3">
    <citation type="submission" date="2010-09" db="EMBL/GenBank/DDBJ databases">
        <title>Annotation of Gaeumannomyces graminis var. tritici R3-111a-1.</title>
        <authorList>
            <consortium name="The Broad Institute Genome Sequencing Platform"/>
            <person name="Ma L.-J."/>
            <person name="Dead R."/>
            <person name="Young S.K."/>
            <person name="Zeng Q."/>
            <person name="Gargeya S."/>
            <person name="Fitzgerald M."/>
            <person name="Haas B."/>
            <person name="Abouelleil A."/>
            <person name="Alvarado L."/>
            <person name="Arachchi H.M."/>
            <person name="Berlin A."/>
            <person name="Brown A."/>
            <person name="Chapman S.B."/>
            <person name="Chen Z."/>
            <person name="Dunbar C."/>
            <person name="Freedman E."/>
            <person name="Gearin G."/>
            <person name="Gellesch M."/>
            <person name="Goldberg J."/>
            <person name="Griggs A."/>
            <person name="Gujja S."/>
            <person name="Heiman D."/>
            <person name="Howarth C."/>
            <person name="Larson L."/>
            <person name="Lui A."/>
            <person name="MacDonald P.J.P."/>
            <person name="Mehta T."/>
            <person name="Montmayeur A."/>
            <person name="Murphy C."/>
            <person name="Neiman D."/>
            <person name="Pearson M."/>
            <person name="Priest M."/>
            <person name="Roberts A."/>
            <person name="Saif S."/>
            <person name="Shea T."/>
            <person name="Shenoy N."/>
            <person name="Sisk P."/>
            <person name="Stolte C."/>
            <person name="Sykes S."/>
            <person name="Yandava C."/>
            <person name="Wortman J."/>
            <person name="Nusbaum C."/>
            <person name="Birren B."/>
        </authorList>
    </citation>
    <scope>NUCLEOTIDE SEQUENCE</scope>
    <source>
        <strain evidence="2">R3-111a-1</strain>
    </source>
</reference>
<dbReference type="AlphaFoldDB" id="J3P2Q3"/>
<dbReference type="EnsemblFungi" id="EJT73945">
    <property type="protein sequence ID" value="EJT73945"/>
    <property type="gene ID" value="GGTG_07798"/>
</dbReference>
<proteinExistence type="predicted"/>
<reference evidence="3" key="4">
    <citation type="journal article" date="2015" name="G3 (Bethesda)">
        <title>Genome sequences of three phytopathogenic species of the Magnaporthaceae family of fungi.</title>
        <authorList>
            <person name="Okagaki L.H."/>
            <person name="Nunes C.C."/>
            <person name="Sailsbery J."/>
            <person name="Clay B."/>
            <person name="Brown D."/>
            <person name="John T."/>
            <person name="Oh Y."/>
            <person name="Young N."/>
            <person name="Fitzgerald M."/>
            <person name="Haas B.J."/>
            <person name="Zeng Q."/>
            <person name="Young S."/>
            <person name="Adiconis X."/>
            <person name="Fan L."/>
            <person name="Levin J.Z."/>
            <person name="Mitchell T.K."/>
            <person name="Okubara P.A."/>
            <person name="Farman M.L."/>
            <person name="Kohn L.M."/>
            <person name="Birren B."/>
            <person name="Ma L.-J."/>
            <person name="Dean R.A."/>
        </authorList>
    </citation>
    <scope>NUCLEOTIDE SEQUENCE</scope>
    <source>
        <strain evidence="3">R3-111a-1</strain>
    </source>
</reference>
<gene>
    <name evidence="3" type="primary">20348256</name>
    <name evidence="2" type="ORF">GGTG_07798</name>
</gene>
<reference evidence="4" key="1">
    <citation type="submission" date="2010-07" db="EMBL/GenBank/DDBJ databases">
        <title>The genome sequence of Gaeumannomyces graminis var. tritici strain R3-111a-1.</title>
        <authorList>
            <consortium name="The Broad Institute Genome Sequencing Platform"/>
            <person name="Ma L.-J."/>
            <person name="Dead R."/>
            <person name="Young S."/>
            <person name="Zeng Q."/>
            <person name="Koehrsen M."/>
            <person name="Alvarado L."/>
            <person name="Berlin A."/>
            <person name="Chapman S.B."/>
            <person name="Chen Z."/>
            <person name="Freedman E."/>
            <person name="Gellesch M."/>
            <person name="Goldberg J."/>
            <person name="Griggs A."/>
            <person name="Gujja S."/>
            <person name="Heilman E.R."/>
            <person name="Heiman D."/>
            <person name="Hepburn T."/>
            <person name="Howarth C."/>
            <person name="Jen D."/>
            <person name="Larson L."/>
            <person name="Mehta T."/>
            <person name="Neiman D."/>
            <person name="Pearson M."/>
            <person name="Roberts A."/>
            <person name="Saif S."/>
            <person name="Shea T."/>
            <person name="Shenoy N."/>
            <person name="Sisk P."/>
            <person name="Stolte C."/>
            <person name="Sykes S."/>
            <person name="Walk T."/>
            <person name="White J."/>
            <person name="Yandava C."/>
            <person name="Haas B."/>
            <person name="Nusbaum C."/>
            <person name="Birren B."/>
        </authorList>
    </citation>
    <scope>NUCLEOTIDE SEQUENCE [LARGE SCALE GENOMIC DNA]</scope>
    <source>
        <strain evidence="4">R3-111a-1</strain>
    </source>
</reference>
<evidence type="ECO:0000313" key="3">
    <source>
        <dbReference type="EnsemblFungi" id="EJT73945"/>
    </source>
</evidence>
<evidence type="ECO:0000256" key="1">
    <source>
        <dbReference type="SAM" id="MobiDB-lite"/>
    </source>
</evidence>
<sequence length="101" mass="10962">MKYHQFSLAGGTGKHEPRLVKHPAIWFSCLTLEQTDPRPARRARVQNPAIRSGPLANPWPWQGLAGTGRGPGKSLKAKVNLGVDYLPSGRALAVQPSIGRD</sequence>
<organism evidence="2">
    <name type="scientific">Gaeumannomyces tritici (strain R3-111a-1)</name>
    <name type="common">Wheat and barley take-all root rot fungus</name>
    <name type="synonym">Gaeumannomyces graminis var. tritici</name>
    <dbReference type="NCBI Taxonomy" id="644352"/>
    <lineage>
        <taxon>Eukaryota</taxon>
        <taxon>Fungi</taxon>
        <taxon>Dikarya</taxon>
        <taxon>Ascomycota</taxon>
        <taxon>Pezizomycotina</taxon>
        <taxon>Sordariomycetes</taxon>
        <taxon>Sordariomycetidae</taxon>
        <taxon>Magnaporthales</taxon>
        <taxon>Magnaporthaceae</taxon>
        <taxon>Gaeumannomyces</taxon>
    </lineage>
</organism>
<name>J3P2Q3_GAET3</name>
<dbReference type="Proteomes" id="UP000006039">
    <property type="component" value="Unassembled WGS sequence"/>
</dbReference>
<reference evidence="2" key="2">
    <citation type="submission" date="2010-07" db="EMBL/GenBank/DDBJ databases">
        <authorList>
            <consortium name="The Broad Institute Genome Sequencing Platform"/>
            <consortium name="Broad Institute Genome Sequencing Center for Infectious Disease"/>
            <person name="Ma L.-J."/>
            <person name="Dead R."/>
            <person name="Young S."/>
            <person name="Zeng Q."/>
            <person name="Koehrsen M."/>
            <person name="Alvarado L."/>
            <person name="Berlin A."/>
            <person name="Chapman S.B."/>
            <person name="Chen Z."/>
            <person name="Freedman E."/>
            <person name="Gellesch M."/>
            <person name="Goldberg J."/>
            <person name="Griggs A."/>
            <person name="Gujja S."/>
            <person name="Heilman E.R."/>
            <person name="Heiman D."/>
            <person name="Hepburn T."/>
            <person name="Howarth C."/>
            <person name="Jen D."/>
            <person name="Larson L."/>
            <person name="Mehta T."/>
            <person name="Neiman D."/>
            <person name="Pearson M."/>
            <person name="Roberts A."/>
            <person name="Saif S."/>
            <person name="Shea T."/>
            <person name="Shenoy N."/>
            <person name="Sisk P."/>
            <person name="Stolte C."/>
            <person name="Sykes S."/>
            <person name="Walk T."/>
            <person name="White J."/>
            <person name="Yandava C."/>
            <person name="Haas B."/>
            <person name="Nusbaum C."/>
            <person name="Birren B."/>
        </authorList>
    </citation>
    <scope>NUCLEOTIDE SEQUENCE</scope>
    <source>
        <strain evidence="2">R3-111a-1</strain>
    </source>
</reference>
<dbReference type="RefSeq" id="XP_009223889.1">
    <property type="nucleotide sequence ID" value="XM_009225625.1"/>
</dbReference>
<evidence type="ECO:0000313" key="4">
    <source>
        <dbReference type="Proteomes" id="UP000006039"/>
    </source>
</evidence>
<dbReference type="VEuPathDB" id="FungiDB:GGTG_07798"/>
<dbReference type="GeneID" id="20348256"/>
<evidence type="ECO:0000313" key="2">
    <source>
        <dbReference type="EMBL" id="EJT73945.1"/>
    </source>
</evidence>
<keyword evidence="4" id="KW-1185">Reference proteome</keyword>
<reference evidence="3" key="5">
    <citation type="submission" date="2018-04" db="UniProtKB">
        <authorList>
            <consortium name="EnsemblFungi"/>
        </authorList>
    </citation>
    <scope>IDENTIFICATION</scope>
    <source>
        <strain evidence="3">R3-111a-1</strain>
    </source>
</reference>
<protein>
    <submittedName>
        <fullName evidence="2 3">Uncharacterized protein</fullName>
    </submittedName>
</protein>
<dbReference type="EMBL" id="GL385398">
    <property type="protein sequence ID" value="EJT73945.1"/>
    <property type="molecule type" value="Genomic_DNA"/>
</dbReference>
<feature type="region of interest" description="Disordered" evidence="1">
    <location>
        <begin position="47"/>
        <end position="72"/>
    </location>
</feature>